<organism evidence="3 4">
    <name type="scientific">Rugosimonospora africana</name>
    <dbReference type="NCBI Taxonomy" id="556532"/>
    <lineage>
        <taxon>Bacteria</taxon>
        <taxon>Bacillati</taxon>
        <taxon>Actinomycetota</taxon>
        <taxon>Actinomycetes</taxon>
        <taxon>Micromonosporales</taxon>
        <taxon>Micromonosporaceae</taxon>
        <taxon>Rugosimonospora</taxon>
    </lineage>
</organism>
<keyword evidence="4" id="KW-1185">Reference proteome</keyword>
<reference evidence="3" key="1">
    <citation type="submission" date="2021-01" db="EMBL/GenBank/DDBJ databases">
        <title>Whole genome shotgun sequence of Rugosimonospora africana NBRC 104875.</title>
        <authorList>
            <person name="Komaki H."/>
            <person name="Tamura T."/>
        </authorList>
    </citation>
    <scope>NUCLEOTIDE SEQUENCE</scope>
    <source>
        <strain evidence="3">NBRC 104875</strain>
    </source>
</reference>
<evidence type="ECO:0000313" key="4">
    <source>
        <dbReference type="Proteomes" id="UP000642748"/>
    </source>
</evidence>
<keyword evidence="1" id="KW-0732">Signal</keyword>
<accession>A0A8J3VR15</accession>
<dbReference type="RefSeq" id="WP_203919319.1">
    <property type="nucleotide sequence ID" value="NZ_BONZ01000036.1"/>
</dbReference>
<feature type="domain" description="DUF6351" evidence="2">
    <location>
        <begin position="42"/>
        <end position="685"/>
    </location>
</feature>
<comment type="caution">
    <text evidence="3">The sequence shown here is derived from an EMBL/GenBank/DDBJ whole genome shotgun (WGS) entry which is preliminary data.</text>
</comment>
<dbReference type="InterPro" id="IPR045556">
    <property type="entry name" value="DUF6351"/>
</dbReference>
<name>A0A8J3VR15_9ACTN</name>
<feature type="signal peptide" evidence="1">
    <location>
        <begin position="1"/>
        <end position="22"/>
    </location>
</feature>
<gene>
    <name evidence="3" type="ORF">Raf01_38720</name>
</gene>
<proteinExistence type="predicted"/>
<dbReference type="Pfam" id="PF19878">
    <property type="entry name" value="DUF6351"/>
    <property type="match status" value="1"/>
</dbReference>
<protein>
    <recommendedName>
        <fullName evidence="2">DUF6351 domain-containing protein</fullName>
    </recommendedName>
</protein>
<dbReference type="Proteomes" id="UP000642748">
    <property type="component" value="Unassembled WGS sequence"/>
</dbReference>
<sequence>MRRTAGAIAVSALSAIVLIGPAAPGYAGADRSHDARLSVTPVSNPRPALVSGGDVLVRVSGSGGTPKLAVDGHPSATVAHAQPDGSWLALVTGMAGGRHRITATRGRQRADLTVDNHSVNGPVFSGSQQLPYICQTPSFGLPPADPPACAVPTQVSYLYKTTAGSFVPLADPASRPADLASAQVNGHAVPYVVRLEQGTIDRAVYQIAALYDGTAPVPWSPDQSWNRRLVYTFGGGCDGGFHQGTSTGGVVNDLFLAQGYAVASSTLNVLDTNCSTIISAEAAMMVKEHFIEVYGPVAHTIGWGGSGGAIQQYDIADQYPGILDGIVPGVSFTDPFTTTGPVADCRLLDRYFAAGGAGFTPAQRQAVSGFRSYDSCVSWDATFASRITATDSCDSSIPVALRWNPVTNPSGVKCSAAEQLVNQLGRDPRTGFARSPVDNVGVQYGLQALRDGQISAQQFADLNAGIGGFDYTGKPVPQRSSADPKALAASYRDDVVNSGGLGLASTPVIDQRIDLDLAGFGNDIHTTEWSYVMRARMTAAGTAANQVIIENSVATAAAASVYELAAMDRWLSAIDADRSGRPLPAKVRTDRPADISDGCFRDDGTLVRERLSYGGSGQCASLFPVGSNTRLVAGEPLAMPVLSCALRPLDFAGYPVAFTAAQKAELRSAFPTGVCDYGRRGPQQRRPAGVWLSYSR</sequence>
<evidence type="ECO:0000256" key="1">
    <source>
        <dbReference type="SAM" id="SignalP"/>
    </source>
</evidence>
<evidence type="ECO:0000313" key="3">
    <source>
        <dbReference type="EMBL" id="GIH15700.1"/>
    </source>
</evidence>
<evidence type="ECO:0000259" key="2">
    <source>
        <dbReference type="Pfam" id="PF19878"/>
    </source>
</evidence>
<dbReference type="AlphaFoldDB" id="A0A8J3VR15"/>
<dbReference type="EMBL" id="BONZ01000036">
    <property type="protein sequence ID" value="GIH15700.1"/>
    <property type="molecule type" value="Genomic_DNA"/>
</dbReference>
<feature type="chain" id="PRO_5039676847" description="DUF6351 domain-containing protein" evidence="1">
    <location>
        <begin position="23"/>
        <end position="696"/>
    </location>
</feature>